<protein>
    <submittedName>
        <fullName evidence="8">Dimer_Tnp_hAT domain-containing protein</fullName>
    </submittedName>
</protein>
<dbReference type="SUPFAM" id="SSF53098">
    <property type="entry name" value="Ribonuclease H-like"/>
    <property type="match status" value="1"/>
</dbReference>
<dbReference type="InterPro" id="IPR052035">
    <property type="entry name" value="ZnF_BED_domain_contain"/>
</dbReference>
<dbReference type="AlphaFoldDB" id="A0A1I7ZEX7"/>
<keyword evidence="3" id="KW-0863">Zinc-finger</keyword>
<keyword evidence="4" id="KW-0862">Zinc</keyword>
<dbReference type="InterPro" id="IPR012337">
    <property type="entry name" value="RNaseH-like_sf"/>
</dbReference>
<keyword evidence="2" id="KW-0479">Metal-binding</keyword>
<evidence type="ECO:0000256" key="2">
    <source>
        <dbReference type="ARBA" id="ARBA00022723"/>
    </source>
</evidence>
<dbReference type="Proteomes" id="UP000095287">
    <property type="component" value="Unplaced"/>
</dbReference>
<keyword evidence="5" id="KW-0539">Nucleus</keyword>
<sequence>MPKSNGTAKPSKKNNDSPQRKRPAGKEAPSPPKRKVDIADAMHFWTPEGEGTRTVLTHLLRLIGSSSLPLSTLKNSEFKSLLKTLNSNFHLDPNSFEKTVVRQCYDECVGKMKMLISEANSVSIHVAVSFSPEETCSFLTVTARFITPSTVTPRDVILGTAILKRKVASDDGQITKDVEILLKEYLSRFNIAETKIVTVVLDEAIGVLPSGSFPEVPSGPCFAEVLEQEVMVGLYSFPGLQTVIESLKTIVRKAREVGNDTLRVKELPEKCLSPNAPIRWVHLFEMFKQIQDNKNEVHGLALQNSTYPQLRVPEDWKLINNALGVLGPIKEATKGMQGGCGMSLSTVLPTIDALKNCIINSHGENGLRGIIDKVEGRMNKVLETPYGHKLELAALLDPRYKTKRLEYDQEKKKLIVDQLSDTDIIHVQSGSTDSANKEISTALEKELDDYCSTPEMPSCDPYTFWREDGRFPLLKKQALKYLCHAGILEEQFYPAIVGTDLLKQVSENTAEMLLFLCANQHLCTI</sequence>
<dbReference type="GO" id="GO:0005634">
    <property type="term" value="C:nucleus"/>
    <property type="evidence" value="ECO:0007669"/>
    <property type="project" value="UniProtKB-SubCell"/>
</dbReference>
<evidence type="ECO:0000256" key="5">
    <source>
        <dbReference type="ARBA" id="ARBA00023242"/>
    </source>
</evidence>
<feature type="region of interest" description="Disordered" evidence="6">
    <location>
        <begin position="1"/>
        <end position="36"/>
    </location>
</feature>
<dbReference type="PANTHER" id="PTHR46481">
    <property type="entry name" value="ZINC FINGER BED DOMAIN-CONTAINING PROTEIN 4"/>
    <property type="match status" value="1"/>
</dbReference>
<evidence type="ECO:0000256" key="1">
    <source>
        <dbReference type="ARBA" id="ARBA00004123"/>
    </source>
</evidence>
<evidence type="ECO:0000256" key="4">
    <source>
        <dbReference type="ARBA" id="ARBA00022833"/>
    </source>
</evidence>
<evidence type="ECO:0000256" key="6">
    <source>
        <dbReference type="SAM" id="MobiDB-lite"/>
    </source>
</evidence>
<comment type="subcellular location">
    <subcellularLocation>
        <location evidence="1">Nucleus</location>
    </subcellularLocation>
</comment>
<evidence type="ECO:0000313" key="7">
    <source>
        <dbReference type="Proteomes" id="UP000095287"/>
    </source>
</evidence>
<name>A0A1I7ZEX7_9BILA</name>
<dbReference type="PANTHER" id="PTHR46481:SF10">
    <property type="entry name" value="ZINC FINGER BED DOMAIN-CONTAINING PROTEIN 39"/>
    <property type="match status" value="1"/>
</dbReference>
<dbReference type="GO" id="GO:0008270">
    <property type="term" value="F:zinc ion binding"/>
    <property type="evidence" value="ECO:0007669"/>
    <property type="project" value="UniProtKB-KW"/>
</dbReference>
<dbReference type="WBParaSite" id="L893_g25495.t1">
    <property type="protein sequence ID" value="L893_g25495.t1"/>
    <property type="gene ID" value="L893_g25495"/>
</dbReference>
<keyword evidence="7" id="KW-1185">Reference proteome</keyword>
<evidence type="ECO:0000313" key="8">
    <source>
        <dbReference type="WBParaSite" id="L893_g25495.t1"/>
    </source>
</evidence>
<proteinExistence type="predicted"/>
<accession>A0A1I7ZEX7</accession>
<reference evidence="8" key="1">
    <citation type="submission" date="2016-11" db="UniProtKB">
        <authorList>
            <consortium name="WormBaseParasite"/>
        </authorList>
    </citation>
    <scope>IDENTIFICATION</scope>
</reference>
<evidence type="ECO:0000256" key="3">
    <source>
        <dbReference type="ARBA" id="ARBA00022771"/>
    </source>
</evidence>
<organism evidence="7 8">
    <name type="scientific">Steinernema glaseri</name>
    <dbReference type="NCBI Taxonomy" id="37863"/>
    <lineage>
        <taxon>Eukaryota</taxon>
        <taxon>Metazoa</taxon>
        <taxon>Ecdysozoa</taxon>
        <taxon>Nematoda</taxon>
        <taxon>Chromadorea</taxon>
        <taxon>Rhabditida</taxon>
        <taxon>Tylenchina</taxon>
        <taxon>Panagrolaimomorpha</taxon>
        <taxon>Strongyloidoidea</taxon>
        <taxon>Steinernematidae</taxon>
        <taxon>Steinernema</taxon>
    </lineage>
</organism>